<proteinExistence type="predicted"/>
<dbReference type="AlphaFoldDB" id="A0AAV7QX71"/>
<dbReference type="Proteomes" id="UP001066276">
    <property type="component" value="Chromosome 6"/>
</dbReference>
<feature type="non-terminal residue" evidence="1">
    <location>
        <position position="1"/>
    </location>
</feature>
<reference evidence="1" key="1">
    <citation type="journal article" date="2022" name="bioRxiv">
        <title>Sequencing and chromosome-scale assembly of the giantPleurodeles waltlgenome.</title>
        <authorList>
            <person name="Brown T."/>
            <person name="Elewa A."/>
            <person name="Iarovenko S."/>
            <person name="Subramanian E."/>
            <person name="Araus A.J."/>
            <person name="Petzold A."/>
            <person name="Susuki M."/>
            <person name="Suzuki K.-i.T."/>
            <person name="Hayashi T."/>
            <person name="Toyoda A."/>
            <person name="Oliveira C."/>
            <person name="Osipova E."/>
            <person name="Leigh N.D."/>
            <person name="Simon A."/>
            <person name="Yun M.H."/>
        </authorList>
    </citation>
    <scope>NUCLEOTIDE SEQUENCE</scope>
    <source>
        <strain evidence="1">20211129_DDA</strain>
        <tissue evidence="1">Liver</tissue>
    </source>
</reference>
<gene>
    <name evidence="1" type="ORF">NDU88_009385</name>
</gene>
<keyword evidence="2" id="KW-1185">Reference proteome</keyword>
<organism evidence="1 2">
    <name type="scientific">Pleurodeles waltl</name>
    <name type="common">Iberian ribbed newt</name>
    <dbReference type="NCBI Taxonomy" id="8319"/>
    <lineage>
        <taxon>Eukaryota</taxon>
        <taxon>Metazoa</taxon>
        <taxon>Chordata</taxon>
        <taxon>Craniata</taxon>
        <taxon>Vertebrata</taxon>
        <taxon>Euteleostomi</taxon>
        <taxon>Amphibia</taxon>
        <taxon>Batrachia</taxon>
        <taxon>Caudata</taxon>
        <taxon>Salamandroidea</taxon>
        <taxon>Salamandridae</taxon>
        <taxon>Pleurodelinae</taxon>
        <taxon>Pleurodeles</taxon>
    </lineage>
</organism>
<evidence type="ECO:0000313" key="1">
    <source>
        <dbReference type="EMBL" id="KAJ1143073.1"/>
    </source>
</evidence>
<dbReference type="EMBL" id="JANPWB010000010">
    <property type="protein sequence ID" value="KAJ1143073.1"/>
    <property type="molecule type" value="Genomic_DNA"/>
</dbReference>
<feature type="non-terminal residue" evidence="1">
    <location>
        <position position="97"/>
    </location>
</feature>
<evidence type="ECO:0000313" key="2">
    <source>
        <dbReference type="Proteomes" id="UP001066276"/>
    </source>
</evidence>
<accession>A0AAV7QX71</accession>
<name>A0AAV7QX71_PLEWA</name>
<protein>
    <submittedName>
        <fullName evidence="1">Uncharacterized protein</fullName>
    </submittedName>
</protein>
<sequence>ETMGMLKTHFKEEMMQEEDDDDALYEPMAGASTELLMKCSLNPGCNEDLYESMVGLTTENTSEDLYVQMKKPDSTHSIQPGIFSVTSKESIIRKFLK</sequence>
<comment type="caution">
    <text evidence="1">The sequence shown here is derived from an EMBL/GenBank/DDBJ whole genome shotgun (WGS) entry which is preliminary data.</text>
</comment>